<evidence type="ECO:0000256" key="1">
    <source>
        <dbReference type="SAM" id="Phobius"/>
    </source>
</evidence>
<keyword evidence="1" id="KW-1133">Transmembrane helix</keyword>
<name>A0ABQ6M3N4_9STRA</name>
<feature type="transmembrane region" description="Helical" evidence="1">
    <location>
        <begin position="117"/>
        <end position="136"/>
    </location>
</feature>
<keyword evidence="3" id="KW-1185">Reference proteome</keyword>
<protein>
    <submittedName>
        <fullName evidence="2">Uncharacterized protein</fullName>
    </submittedName>
</protein>
<gene>
    <name evidence="2" type="ORF">TeGR_g1220</name>
</gene>
<evidence type="ECO:0000313" key="2">
    <source>
        <dbReference type="EMBL" id="GMI18974.1"/>
    </source>
</evidence>
<reference evidence="2 3" key="1">
    <citation type="journal article" date="2023" name="Commun. Biol.">
        <title>Genome analysis of Parmales, the sister group of diatoms, reveals the evolutionary specialization of diatoms from phago-mixotrophs to photoautotrophs.</title>
        <authorList>
            <person name="Ban H."/>
            <person name="Sato S."/>
            <person name="Yoshikawa S."/>
            <person name="Yamada K."/>
            <person name="Nakamura Y."/>
            <person name="Ichinomiya M."/>
            <person name="Sato N."/>
            <person name="Blanc-Mathieu R."/>
            <person name="Endo H."/>
            <person name="Kuwata A."/>
            <person name="Ogata H."/>
        </authorList>
    </citation>
    <scope>NUCLEOTIDE SEQUENCE [LARGE SCALE GENOMIC DNA]</scope>
</reference>
<evidence type="ECO:0000313" key="3">
    <source>
        <dbReference type="Proteomes" id="UP001165060"/>
    </source>
</evidence>
<feature type="transmembrane region" description="Helical" evidence="1">
    <location>
        <begin position="76"/>
        <end position="97"/>
    </location>
</feature>
<proteinExistence type="predicted"/>
<sequence length="156" mass="17041">MARPKLCKDFLMLSLNADNVLLSFQRNALISTIAGFGIITFRHQAQQTRLSNMSEGKKVAHLEEVKKASRAKPVSGICLLGLGAFFFTGGTVHYMYTLYRITAVFGASCRADLMGRFALNCAAPSVFYVAGIAGLFNDDARKVLSKQLARVKVIDS</sequence>
<comment type="caution">
    <text evidence="2">The sequence shown here is derived from an EMBL/GenBank/DDBJ whole genome shotgun (WGS) entry which is preliminary data.</text>
</comment>
<dbReference type="EMBL" id="BRYB01002391">
    <property type="protein sequence ID" value="GMI18974.1"/>
    <property type="molecule type" value="Genomic_DNA"/>
</dbReference>
<organism evidence="2 3">
    <name type="scientific">Tetraparma gracilis</name>
    <dbReference type="NCBI Taxonomy" id="2962635"/>
    <lineage>
        <taxon>Eukaryota</taxon>
        <taxon>Sar</taxon>
        <taxon>Stramenopiles</taxon>
        <taxon>Ochrophyta</taxon>
        <taxon>Bolidophyceae</taxon>
        <taxon>Parmales</taxon>
        <taxon>Triparmaceae</taxon>
        <taxon>Tetraparma</taxon>
    </lineage>
</organism>
<dbReference type="Proteomes" id="UP001165060">
    <property type="component" value="Unassembled WGS sequence"/>
</dbReference>
<keyword evidence="1" id="KW-0812">Transmembrane</keyword>
<accession>A0ABQ6M3N4</accession>
<keyword evidence="1" id="KW-0472">Membrane</keyword>